<name>A0A511MDR0_9NOCA</name>
<protein>
    <recommendedName>
        <fullName evidence="6">OmpR/PhoB-type domain-containing protein</fullName>
    </recommendedName>
</protein>
<dbReference type="InterPro" id="IPR051677">
    <property type="entry name" value="AfsR-DnrI-RedD_regulator"/>
</dbReference>
<reference evidence="7 8" key="1">
    <citation type="submission" date="2019-07" db="EMBL/GenBank/DDBJ databases">
        <title>Whole genome shotgun sequence of Nocardia ninae NBRC 108245.</title>
        <authorList>
            <person name="Hosoyama A."/>
            <person name="Uohara A."/>
            <person name="Ohji S."/>
            <person name="Ichikawa N."/>
        </authorList>
    </citation>
    <scope>NUCLEOTIDE SEQUENCE [LARGE SCALE GENOMIC DNA]</scope>
    <source>
        <strain evidence="7 8">NBRC 108245</strain>
    </source>
</reference>
<keyword evidence="2" id="KW-0805">Transcription regulation</keyword>
<evidence type="ECO:0000259" key="6">
    <source>
        <dbReference type="PROSITE" id="PS51755"/>
    </source>
</evidence>
<dbReference type="InterPro" id="IPR001867">
    <property type="entry name" value="OmpR/PhoB-type_DNA-bd"/>
</dbReference>
<evidence type="ECO:0000313" key="8">
    <source>
        <dbReference type="Proteomes" id="UP000321424"/>
    </source>
</evidence>
<dbReference type="InterPro" id="IPR027417">
    <property type="entry name" value="P-loop_NTPase"/>
</dbReference>
<keyword evidence="3 5" id="KW-0238">DNA-binding</keyword>
<dbReference type="SUPFAM" id="SSF46894">
    <property type="entry name" value="C-terminal effector domain of the bipartite response regulators"/>
    <property type="match status" value="1"/>
</dbReference>
<dbReference type="Pfam" id="PF13191">
    <property type="entry name" value="AAA_16"/>
    <property type="match status" value="1"/>
</dbReference>
<evidence type="ECO:0000313" key="7">
    <source>
        <dbReference type="EMBL" id="GEM38804.1"/>
    </source>
</evidence>
<dbReference type="SUPFAM" id="SSF52540">
    <property type="entry name" value="P-loop containing nucleoside triphosphate hydrolases"/>
    <property type="match status" value="1"/>
</dbReference>
<feature type="domain" description="OmpR/PhoB-type" evidence="6">
    <location>
        <begin position="1"/>
        <end position="97"/>
    </location>
</feature>
<dbReference type="PROSITE" id="PS51755">
    <property type="entry name" value="OMPR_PHOB"/>
    <property type="match status" value="1"/>
</dbReference>
<evidence type="ECO:0000256" key="1">
    <source>
        <dbReference type="ARBA" id="ARBA00005820"/>
    </source>
</evidence>
<dbReference type="SUPFAM" id="SSF48452">
    <property type="entry name" value="TPR-like"/>
    <property type="match status" value="1"/>
</dbReference>
<dbReference type="InterPro" id="IPR029787">
    <property type="entry name" value="Nucleotide_cyclase"/>
</dbReference>
<evidence type="ECO:0000256" key="4">
    <source>
        <dbReference type="ARBA" id="ARBA00023163"/>
    </source>
</evidence>
<dbReference type="OrthoDB" id="4336084at2"/>
<gene>
    <name evidence="7" type="ORF">NN4_33230</name>
</gene>
<dbReference type="SUPFAM" id="SSF55073">
    <property type="entry name" value="Nucleotide cyclase"/>
    <property type="match status" value="1"/>
</dbReference>
<keyword evidence="4" id="KW-0804">Transcription</keyword>
<dbReference type="PANTHER" id="PTHR35807">
    <property type="entry name" value="TRANSCRIPTIONAL REGULATOR REDD-RELATED"/>
    <property type="match status" value="1"/>
</dbReference>
<dbReference type="AlphaFoldDB" id="A0A511MDR0"/>
<keyword evidence="8" id="KW-1185">Reference proteome</keyword>
<dbReference type="SMART" id="SM01043">
    <property type="entry name" value="BTAD"/>
    <property type="match status" value="1"/>
</dbReference>
<dbReference type="Pfam" id="PF03704">
    <property type="entry name" value="BTAD"/>
    <property type="match status" value="1"/>
</dbReference>
<dbReference type="CDD" id="cd15831">
    <property type="entry name" value="BTAD"/>
    <property type="match status" value="1"/>
</dbReference>
<dbReference type="PANTHER" id="PTHR35807:SF1">
    <property type="entry name" value="TRANSCRIPTIONAL REGULATOR REDD"/>
    <property type="match status" value="1"/>
</dbReference>
<dbReference type="InterPro" id="IPR041664">
    <property type="entry name" value="AAA_16"/>
</dbReference>
<dbReference type="InterPro" id="IPR011990">
    <property type="entry name" value="TPR-like_helical_dom_sf"/>
</dbReference>
<dbReference type="GO" id="GO:0006355">
    <property type="term" value="P:regulation of DNA-templated transcription"/>
    <property type="evidence" value="ECO:0007669"/>
    <property type="project" value="InterPro"/>
</dbReference>
<dbReference type="SMART" id="SM00862">
    <property type="entry name" value="Trans_reg_C"/>
    <property type="match status" value="1"/>
</dbReference>
<dbReference type="InterPro" id="IPR016032">
    <property type="entry name" value="Sig_transdc_resp-reg_C-effctor"/>
</dbReference>
<dbReference type="InterPro" id="IPR005158">
    <property type="entry name" value="BTAD"/>
</dbReference>
<comment type="caution">
    <text evidence="7">The sequence shown here is derived from an EMBL/GenBank/DDBJ whole genome shotgun (WGS) entry which is preliminary data.</text>
</comment>
<dbReference type="GO" id="GO:0003677">
    <property type="term" value="F:DNA binding"/>
    <property type="evidence" value="ECO:0007669"/>
    <property type="project" value="UniProtKB-UniRule"/>
</dbReference>
<evidence type="ECO:0000256" key="2">
    <source>
        <dbReference type="ARBA" id="ARBA00023015"/>
    </source>
</evidence>
<accession>A0A511MDR0</accession>
<dbReference type="EMBL" id="BJXA01000019">
    <property type="protein sequence ID" value="GEM38804.1"/>
    <property type="molecule type" value="Genomic_DNA"/>
</dbReference>
<organism evidence="7 8">
    <name type="scientific">Nocardia ninae NBRC 108245</name>
    <dbReference type="NCBI Taxonomy" id="1210091"/>
    <lineage>
        <taxon>Bacteria</taxon>
        <taxon>Bacillati</taxon>
        <taxon>Actinomycetota</taxon>
        <taxon>Actinomycetes</taxon>
        <taxon>Mycobacteriales</taxon>
        <taxon>Nocardiaceae</taxon>
        <taxon>Nocardia</taxon>
    </lineage>
</organism>
<dbReference type="GO" id="GO:0000160">
    <property type="term" value="P:phosphorelay signal transduction system"/>
    <property type="evidence" value="ECO:0007669"/>
    <property type="project" value="InterPro"/>
</dbReference>
<comment type="similarity">
    <text evidence="1">Belongs to the AfsR/DnrI/RedD regulatory family.</text>
</comment>
<evidence type="ECO:0000256" key="3">
    <source>
        <dbReference type="ARBA" id="ARBA00023125"/>
    </source>
</evidence>
<dbReference type="InterPro" id="IPR036388">
    <property type="entry name" value="WH-like_DNA-bd_sf"/>
</dbReference>
<evidence type="ECO:0000256" key="5">
    <source>
        <dbReference type="PROSITE-ProRule" id="PRU01091"/>
    </source>
</evidence>
<dbReference type="Gene3D" id="1.10.10.10">
    <property type="entry name" value="Winged helix-like DNA-binding domain superfamily/Winged helix DNA-binding domain"/>
    <property type="match status" value="1"/>
</dbReference>
<dbReference type="Gene3D" id="3.40.50.300">
    <property type="entry name" value="P-loop containing nucleotide triphosphate hydrolases"/>
    <property type="match status" value="1"/>
</dbReference>
<dbReference type="Proteomes" id="UP000321424">
    <property type="component" value="Unassembled WGS sequence"/>
</dbReference>
<proteinExistence type="inferred from homology"/>
<dbReference type="FunFam" id="1.25.40.10:FF:000222">
    <property type="entry name" value="SARP family transcriptional regulator"/>
    <property type="match status" value="1"/>
</dbReference>
<feature type="DNA-binding region" description="OmpR/PhoB-type" evidence="5">
    <location>
        <begin position="1"/>
        <end position="97"/>
    </location>
</feature>
<sequence>MLFRILGPLEVVHRDQQVAIGGAKQRATLAFLLLHANRVVPTSKLLDALWAGSEPPATARKILQNAVSGLRGALSVNAVHVGAGTLVTKPPGYMVRVDDDQIDLSRFRKRVQEGRTELAAGSPKAASVILSEALSLWRGSALADLVEIGTDWPELTALENARIDAMEDYFAAELACGRHQTMLGALESMVESEPLRERLCGQLMLALYRCGRQAAALNTYSRVRATLVSDLGVEPGRELQLLQHAILNQDASLHLADMPASDESIVVQWPRPEDRAQPDEPVAPVELPHAEEQPIRPVLQPPVVRELSAVCREQVSLLLVQTELGFDQAAGEPEDIDRMRDEVALDIRGLVEDFGGAVVTSMGSISLAVFGPVDQKQDHAERAVRVADAILGRLCDVPVVRVAVSTGEASIRYRSEEIDVPQSPNGAVLERCQWLLAGAPSGAIRVCGVTRDATAAQVGYDQVGDGSRTWQVTCVRERSRATSSIGAPDRELELDVLHGTLERVRHRAVPHLITVLGEAGVGKTRLLREFERRVREQDVDTRFVVCDAPRLPAVNGCAVPLAIVSACCGITPTDSATMAGDKLAGFLRRLRGSGEATRRLTHALRPLVDSPRPLSTVEMFDGLRSFLRTLARDCPLVLVIEDLHRADDDLLDFVEGLGADLGEVPVLVILTARDDLLGRRPGWGGGMRQFSTIALDRPLAAGQEPAAKIRYLDERVPGRRSDSLVAGVRAGAR</sequence>
<dbReference type="Gene3D" id="3.30.70.1230">
    <property type="entry name" value="Nucleotide cyclase"/>
    <property type="match status" value="1"/>
</dbReference>
<dbReference type="Gene3D" id="1.25.40.10">
    <property type="entry name" value="Tetratricopeptide repeat domain"/>
    <property type="match status" value="1"/>
</dbReference>